<dbReference type="Proteomes" id="UP000465360">
    <property type="component" value="Unassembled WGS sequence"/>
</dbReference>
<evidence type="ECO:0000256" key="1">
    <source>
        <dbReference type="SAM" id="MobiDB-lite"/>
    </source>
</evidence>
<dbReference type="EMBL" id="BLKZ01000001">
    <property type="protein sequence ID" value="GFG92607.1"/>
    <property type="molecule type" value="Genomic_DNA"/>
</dbReference>
<keyword evidence="4" id="KW-1185">Reference proteome</keyword>
<name>A0A7I9YVL0_MYCBU</name>
<dbReference type="RefSeq" id="WP_163717174.1">
    <property type="nucleotide sequence ID" value="NZ_BLKZ01000001.1"/>
</dbReference>
<feature type="domain" description="DUF1023" evidence="2">
    <location>
        <begin position="290"/>
        <end position="465"/>
    </location>
</feature>
<feature type="region of interest" description="Disordered" evidence="1">
    <location>
        <begin position="539"/>
        <end position="563"/>
    </location>
</feature>
<comment type="caution">
    <text evidence="3">The sequence shown here is derived from an EMBL/GenBank/DDBJ whole genome shotgun (WGS) entry which is preliminary data.</text>
</comment>
<protein>
    <recommendedName>
        <fullName evidence="2">DUF1023 domain-containing protein</fullName>
    </recommendedName>
</protein>
<feature type="compositionally biased region" description="Pro residues" evidence="1">
    <location>
        <begin position="553"/>
        <end position="563"/>
    </location>
</feature>
<reference evidence="3 4" key="1">
    <citation type="journal article" date="2019" name="Emerg. Microbes Infect.">
        <title>Comprehensive subspecies identification of 175 nontuberculous mycobacteria species based on 7547 genomic profiles.</title>
        <authorList>
            <person name="Matsumoto Y."/>
            <person name="Kinjo T."/>
            <person name="Motooka D."/>
            <person name="Nabeya D."/>
            <person name="Jung N."/>
            <person name="Uechi K."/>
            <person name="Horii T."/>
            <person name="Iida T."/>
            <person name="Fujita J."/>
            <person name="Nakamura S."/>
        </authorList>
    </citation>
    <scope>NUCLEOTIDE SEQUENCE [LARGE SCALE GENOMIC DNA]</scope>
    <source>
        <strain evidence="3 4">JCM 30725</strain>
    </source>
</reference>
<evidence type="ECO:0000313" key="3">
    <source>
        <dbReference type="EMBL" id="GFG92607.1"/>
    </source>
</evidence>
<dbReference type="InterPro" id="IPR010427">
    <property type="entry name" value="DUF1023"/>
</dbReference>
<proteinExistence type="predicted"/>
<sequence>MTLTLGDIDRWNPDAITTVFDAAIQRAHGTRTAAAALNETMSLATFGGDTADAVQAAAHTTSLVLDAHADACEAVGKAAEKAAEEVAAIKWQLTAIRETARENHLTIDDASGTALPPLNLSMYPVREQGRILDAAVDLTQRIKRLLADAQDADEDLAAAVRGAAGDLSPQQVETQLGHQTLDLPQVPSPGTDPEAVKKWWHGLTPGEQDRIRAGFPDALRNLDGIPCHVRDGLNRSVLQRETARLRHGWLDSRGWHTNPAKLADLTALCEALVEHPDASLLLLDTRTHPRKVLAAVAVGDVDNAERVGVTVGGMTTRVSASLPNMLRDAQTQRAEARLLRANARVADPDAVASIVWFGYDAPDCLREVINDWQARDGARSLNGFCRGLAATTNVVNQHITAFGHSYGSVVTSLALQQGAPVSDVVLYGSPGTELTDASQLGVAPGHAFYLIGVDDDVATAIPEFGAFGLPPQDVPGMTELSTSTGLALGGRYGDGQLHERAYGHSEYTRVGSNGALRMSAYNMAAVLAGLPDDLVTPRSVGADRLPGGSGPFEMPPPIPRHLS</sequence>
<gene>
    <name evidence="3" type="ORF">MBOU_46490</name>
</gene>
<accession>A0A7I9YVL0</accession>
<evidence type="ECO:0000259" key="2">
    <source>
        <dbReference type="Pfam" id="PF06259"/>
    </source>
</evidence>
<evidence type="ECO:0000313" key="4">
    <source>
        <dbReference type="Proteomes" id="UP000465360"/>
    </source>
</evidence>
<organism evidence="3 4">
    <name type="scientific">Mycobacterium bourgelatii</name>
    <dbReference type="NCBI Taxonomy" id="1273442"/>
    <lineage>
        <taxon>Bacteria</taxon>
        <taxon>Bacillati</taxon>
        <taxon>Actinomycetota</taxon>
        <taxon>Actinomycetes</taxon>
        <taxon>Mycobacteriales</taxon>
        <taxon>Mycobacteriaceae</taxon>
        <taxon>Mycobacterium</taxon>
    </lineage>
</organism>
<dbReference type="SUPFAM" id="SSF53474">
    <property type="entry name" value="alpha/beta-Hydrolases"/>
    <property type="match status" value="1"/>
</dbReference>
<dbReference type="InterPro" id="IPR029058">
    <property type="entry name" value="AB_hydrolase_fold"/>
</dbReference>
<dbReference type="Pfam" id="PF06259">
    <property type="entry name" value="Abhydrolase_8"/>
    <property type="match status" value="1"/>
</dbReference>
<dbReference type="AlphaFoldDB" id="A0A7I9YVL0"/>